<dbReference type="EMBL" id="JH600068">
    <property type="protein sequence ID" value="EIG53414.1"/>
    <property type="molecule type" value="Genomic_DNA"/>
</dbReference>
<dbReference type="STRING" id="596152.DesU5LDRAFT_1734"/>
<dbReference type="OrthoDB" id="5457389at2"/>
<protein>
    <submittedName>
        <fullName evidence="1">Uncharacterized protein</fullName>
    </submittedName>
</protein>
<dbReference type="HOGENOM" id="CLU_2023033_0_0_7"/>
<accession>I2Q0V8</accession>
<sequence>MKKFLVRYETRIFKDRQGTEVVSAPGKGQAMLAAQARVHPDVRPDEPYFHFEPLTIRRLEADGPDTYEVVYRTKVETELSGEIEVAAEDADKAVGKARFAVHQELIPPKAFKALAVAELGDA</sequence>
<evidence type="ECO:0000313" key="1">
    <source>
        <dbReference type="EMBL" id="EIG53414.1"/>
    </source>
</evidence>
<proteinExistence type="predicted"/>
<gene>
    <name evidence="1" type="ORF">DesU5LDRAFT_1734</name>
</gene>
<name>I2Q0V8_9BACT</name>
<dbReference type="AlphaFoldDB" id="I2Q0V8"/>
<reference evidence="1" key="1">
    <citation type="submission" date="2011-11" db="EMBL/GenBank/DDBJ databases">
        <title>Improved High-Quality Draft sequence of Desulfovibrio sp. U5L.</title>
        <authorList>
            <consortium name="US DOE Joint Genome Institute"/>
            <person name="Lucas S."/>
            <person name="Han J."/>
            <person name="Lapidus A."/>
            <person name="Cheng J.-F."/>
            <person name="Goodwin L."/>
            <person name="Pitluck S."/>
            <person name="Peters L."/>
            <person name="Ovchinnikova G."/>
            <person name="Held B."/>
            <person name="Detter J.C."/>
            <person name="Han C."/>
            <person name="Tapia R."/>
            <person name="Land M."/>
            <person name="Hauser L."/>
            <person name="Kyrpides N."/>
            <person name="Ivanova N."/>
            <person name="Pagani I."/>
            <person name="Gabster J."/>
            <person name="Walker C."/>
            <person name="Stolyar S."/>
            <person name="Stahl D."/>
            <person name="Arkin A."/>
            <person name="Dehal P."/>
            <person name="Hazen T."/>
            <person name="Woyke T."/>
        </authorList>
    </citation>
    <scope>NUCLEOTIDE SEQUENCE [LARGE SCALE GENOMIC DNA]</scope>
    <source>
        <strain evidence="1">U5L</strain>
    </source>
</reference>
<dbReference type="eggNOG" id="ENOG5031MTB">
    <property type="taxonomic scope" value="Bacteria"/>
</dbReference>
<organism evidence="1">
    <name type="scientific">Desulfovibrio sp. U5L</name>
    <dbReference type="NCBI Taxonomy" id="596152"/>
    <lineage>
        <taxon>Bacteria</taxon>
        <taxon>Pseudomonadati</taxon>
        <taxon>Thermodesulfobacteriota</taxon>
        <taxon>Desulfovibrionia</taxon>
        <taxon>Desulfovibrionales</taxon>
        <taxon>Desulfovibrionaceae</taxon>
        <taxon>Desulfovibrio</taxon>
    </lineage>
</organism>